<dbReference type="InterPro" id="IPR019734">
    <property type="entry name" value="TPR_rpt"/>
</dbReference>
<name>A0A545U3V2_9GAMM</name>
<dbReference type="Gene3D" id="1.25.40.10">
    <property type="entry name" value="Tetratricopeptide repeat domain"/>
    <property type="match status" value="2"/>
</dbReference>
<organism evidence="2 3">
    <name type="scientific">Exilibacterium tricleocarpae</name>
    <dbReference type="NCBI Taxonomy" id="2591008"/>
    <lineage>
        <taxon>Bacteria</taxon>
        <taxon>Pseudomonadati</taxon>
        <taxon>Pseudomonadota</taxon>
        <taxon>Gammaproteobacteria</taxon>
        <taxon>Cellvibrionales</taxon>
        <taxon>Cellvibrionaceae</taxon>
        <taxon>Exilibacterium</taxon>
    </lineage>
</organism>
<dbReference type="InterPro" id="IPR011990">
    <property type="entry name" value="TPR-like_helical_dom_sf"/>
</dbReference>
<dbReference type="Pfam" id="PF13176">
    <property type="entry name" value="TPR_7"/>
    <property type="match status" value="1"/>
</dbReference>
<reference evidence="2 3" key="1">
    <citation type="submission" date="2019-06" db="EMBL/GenBank/DDBJ databases">
        <title>Whole genome sequence for Cellvibrionaceae sp. R142.</title>
        <authorList>
            <person name="Wang G."/>
        </authorList>
    </citation>
    <scope>NUCLEOTIDE SEQUENCE [LARGE SCALE GENOMIC DNA]</scope>
    <source>
        <strain evidence="2 3">R142</strain>
    </source>
</reference>
<accession>A0A545U3V2</accession>
<gene>
    <name evidence="2" type="ORF">FKG94_05350</name>
</gene>
<dbReference type="AlphaFoldDB" id="A0A545U3V2"/>
<dbReference type="PROSITE" id="PS51257">
    <property type="entry name" value="PROKAR_LIPOPROTEIN"/>
    <property type="match status" value="1"/>
</dbReference>
<keyword evidence="3" id="KW-1185">Reference proteome</keyword>
<dbReference type="RefSeq" id="WP_142903173.1">
    <property type="nucleotide sequence ID" value="NZ_ML660089.1"/>
</dbReference>
<dbReference type="Proteomes" id="UP000319732">
    <property type="component" value="Unassembled WGS sequence"/>
</dbReference>
<dbReference type="PROSITE" id="PS50293">
    <property type="entry name" value="TPR_REGION"/>
    <property type="match status" value="1"/>
</dbReference>
<dbReference type="SUPFAM" id="SSF48452">
    <property type="entry name" value="TPR-like"/>
    <property type="match status" value="1"/>
</dbReference>
<keyword evidence="1" id="KW-0802">TPR repeat</keyword>
<evidence type="ECO:0000313" key="2">
    <source>
        <dbReference type="EMBL" id="TQV84093.1"/>
    </source>
</evidence>
<comment type="caution">
    <text evidence="2">The sequence shown here is derived from an EMBL/GenBank/DDBJ whole genome shotgun (WGS) entry which is preliminary data.</text>
</comment>
<dbReference type="PANTHER" id="PTHR12558">
    <property type="entry name" value="CELL DIVISION CYCLE 16,23,27"/>
    <property type="match status" value="1"/>
</dbReference>
<dbReference type="EMBL" id="VHSG01000006">
    <property type="protein sequence ID" value="TQV84093.1"/>
    <property type="molecule type" value="Genomic_DNA"/>
</dbReference>
<protein>
    <submittedName>
        <fullName evidence="2">Tetratricopeptide repeat protein</fullName>
    </submittedName>
</protein>
<evidence type="ECO:0000256" key="1">
    <source>
        <dbReference type="PROSITE-ProRule" id="PRU00339"/>
    </source>
</evidence>
<dbReference type="PROSITE" id="PS50005">
    <property type="entry name" value="TPR"/>
    <property type="match status" value="1"/>
</dbReference>
<proteinExistence type="predicted"/>
<evidence type="ECO:0000313" key="3">
    <source>
        <dbReference type="Proteomes" id="UP000319732"/>
    </source>
</evidence>
<feature type="repeat" description="TPR" evidence="1">
    <location>
        <begin position="210"/>
        <end position="243"/>
    </location>
</feature>
<dbReference type="OrthoDB" id="5801251at2"/>
<dbReference type="PANTHER" id="PTHR12558:SF13">
    <property type="entry name" value="CELL DIVISION CYCLE PROTEIN 27 HOMOLOG"/>
    <property type="match status" value="1"/>
</dbReference>
<dbReference type="SMART" id="SM00028">
    <property type="entry name" value="TPR"/>
    <property type="match status" value="5"/>
</dbReference>
<dbReference type="Pfam" id="PF13432">
    <property type="entry name" value="TPR_16"/>
    <property type="match status" value="2"/>
</dbReference>
<sequence length="398" mass="45346">MSRFLKTGVVVLMAATIAVLLGACSSMPSVAELEALPMPQPSHQQLERVLSGRGLVDDTDAVILPAEDVFALSEPMREFLERYVSRRAGDGTKLRQLLQAIFHKGVLGLEYDPFKTYTAGDTFLNQEGNCLSFTLMFVAMARALSIDVYINEVDVPPIWEMQDRDTFVFYKHVNAVVNLKRGESKVVDLNLEDYDVNYRQRRISDRLATAQYYNNRGVQFFYQDEFPEAFRHLRKAIELEPDVSYLWGSLGSLYRRAGLLREAEIAYLQALRLSHRDFVALSNLGRVYTQLGEPDKAGQFHRLAKSFRETNPYYRYNQAKEAFDAGDPEAALALVKDAIRRYRKEHRFHHLAAVIHYRLGNMKQARSSLKYAAKVALDESVSGRYRHKLDKLVAASGS</sequence>